<evidence type="ECO:0000313" key="3">
    <source>
        <dbReference type="Proteomes" id="UP001250656"/>
    </source>
</evidence>
<evidence type="ECO:0000313" key="2">
    <source>
        <dbReference type="EMBL" id="MDT7828435.1"/>
    </source>
</evidence>
<proteinExistence type="predicted"/>
<keyword evidence="1" id="KW-0732">Signal</keyword>
<feature type="signal peptide" evidence="1">
    <location>
        <begin position="1"/>
        <end position="22"/>
    </location>
</feature>
<organism evidence="2 3">
    <name type="scientific">Pricia mediterranea</name>
    <dbReference type="NCBI Taxonomy" id="3076079"/>
    <lineage>
        <taxon>Bacteria</taxon>
        <taxon>Pseudomonadati</taxon>
        <taxon>Bacteroidota</taxon>
        <taxon>Flavobacteriia</taxon>
        <taxon>Flavobacteriales</taxon>
        <taxon>Flavobacteriaceae</taxon>
        <taxon>Pricia</taxon>
    </lineage>
</organism>
<name>A0ABU3L485_9FLAO</name>
<dbReference type="EMBL" id="JAVTTP010000001">
    <property type="protein sequence ID" value="MDT7828435.1"/>
    <property type="molecule type" value="Genomic_DNA"/>
</dbReference>
<reference evidence="2 3" key="1">
    <citation type="submission" date="2023-09" db="EMBL/GenBank/DDBJ databases">
        <title>Novel taxa isolated from Blanes Bay.</title>
        <authorList>
            <person name="Rey-Velasco X."/>
            <person name="Lucena T."/>
        </authorList>
    </citation>
    <scope>NUCLEOTIDE SEQUENCE [LARGE SCALE GENOMIC DNA]</scope>
    <source>
        <strain evidence="2 3">S334</strain>
    </source>
</reference>
<evidence type="ECO:0000256" key="1">
    <source>
        <dbReference type="SAM" id="SignalP"/>
    </source>
</evidence>
<protein>
    <recommendedName>
        <fullName evidence="4">Por secretion system C-terminal sorting domain-containing protein</fullName>
    </recommendedName>
</protein>
<dbReference type="Proteomes" id="UP001250656">
    <property type="component" value="Unassembled WGS sequence"/>
</dbReference>
<dbReference type="RefSeq" id="WP_314013755.1">
    <property type="nucleotide sequence ID" value="NZ_JAVTTP010000001.1"/>
</dbReference>
<dbReference type="Gene3D" id="2.60.120.380">
    <property type="match status" value="1"/>
</dbReference>
<sequence>MKKFLKGTAVSALLLATTAVMATEPKIDLKTGNDAKSLVLEMDDASGTSEIRLTDSNGKTVHYENLSKSTYSKKFNMEELANGTYYFTVEHFPKKVVYAIALTSREIKIDSKMESSQTPVLTVSDNRIYLNLLNNDLNTVRAKVFNGNNQQLQHLVFKNDFTVGKVFNFENALVDDYRVVVEDGKNVYRQTISVK</sequence>
<feature type="chain" id="PRO_5045450670" description="Por secretion system C-terminal sorting domain-containing protein" evidence="1">
    <location>
        <begin position="23"/>
        <end position="195"/>
    </location>
</feature>
<comment type="caution">
    <text evidence="2">The sequence shown here is derived from an EMBL/GenBank/DDBJ whole genome shotgun (WGS) entry which is preliminary data.</text>
</comment>
<accession>A0ABU3L485</accession>
<evidence type="ECO:0008006" key="4">
    <source>
        <dbReference type="Google" id="ProtNLM"/>
    </source>
</evidence>
<gene>
    <name evidence="2" type="ORF">RQM65_07155</name>
</gene>
<keyword evidence="3" id="KW-1185">Reference proteome</keyword>